<evidence type="ECO:0008006" key="4">
    <source>
        <dbReference type="Google" id="ProtNLM"/>
    </source>
</evidence>
<dbReference type="InterPro" id="IPR001202">
    <property type="entry name" value="WW_dom"/>
</dbReference>
<feature type="domain" description="WW" evidence="1">
    <location>
        <begin position="304"/>
        <end position="339"/>
    </location>
</feature>
<gene>
    <name evidence="3" type="ORF">MSP1404_LOCUS4700</name>
</gene>
<dbReference type="PANTHER" id="PTHR44542">
    <property type="entry name" value="THIOSULFATE SULFURTRANSFERASE 18"/>
    <property type="match status" value="1"/>
</dbReference>
<dbReference type="Pfam" id="PF00581">
    <property type="entry name" value="Rhodanese"/>
    <property type="match status" value="1"/>
</dbReference>
<dbReference type="SUPFAM" id="SSF51045">
    <property type="entry name" value="WW domain"/>
    <property type="match status" value="1"/>
</dbReference>
<dbReference type="InterPro" id="IPR044684">
    <property type="entry name" value="STR17/STR18/HARC1-like"/>
</dbReference>
<dbReference type="InterPro" id="IPR036020">
    <property type="entry name" value="WW_dom_sf"/>
</dbReference>
<dbReference type="InterPro" id="IPR001763">
    <property type="entry name" value="Rhodanese-like_dom"/>
</dbReference>
<dbReference type="AlphaFoldDB" id="A0A7S0KKP2"/>
<dbReference type="CDD" id="cd00158">
    <property type="entry name" value="RHOD"/>
    <property type="match status" value="1"/>
</dbReference>
<proteinExistence type="predicted"/>
<dbReference type="PANTHER" id="PTHR44542:SF14">
    <property type="entry name" value="PROTEIN HIGH ARSENIC CONTENT 1, MITOCHONDRIAL-RELATED"/>
    <property type="match status" value="1"/>
</dbReference>
<name>A0A7S0KKP2_MICPS</name>
<dbReference type="SMART" id="SM00450">
    <property type="entry name" value="RHOD"/>
    <property type="match status" value="1"/>
</dbReference>
<dbReference type="CDD" id="cd00201">
    <property type="entry name" value="WW"/>
    <property type="match status" value="1"/>
</dbReference>
<feature type="domain" description="Rhodanese" evidence="2">
    <location>
        <begin position="65"/>
        <end position="165"/>
    </location>
</feature>
<protein>
    <recommendedName>
        <fullName evidence="4">Rhodanese domain-containing protein</fullName>
    </recommendedName>
</protein>
<organism evidence="3">
    <name type="scientific">Micromonas pusilla</name>
    <name type="common">Picoplanktonic green alga</name>
    <name type="synonym">Chromulina pusilla</name>
    <dbReference type="NCBI Taxonomy" id="38833"/>
    <lineage>
        <taxon>Eukaryota</taxon>
        <taxon>Viridiplantae</taxon>
        <taxon>Chlorophyta</taxon>
        <taxon>Mamiellophyceae</taxon>
        <taxon>Mamiellales</taxon>
        <taxon>Mamiellaceae</taxon>
        <taxon>Micromonas</taxon>
    </lineage>
</organism>
<dbReference type="Gene3D" id="2.20.70.10">
    <property type="match status" value="1"/>
</dbReference>
<sequence>MSRVAASSFLAPPASLYRLRGGSASSGPRAVAHHRLSRRQRGRVAVTVVAGAPMVTVDEGKNMLDRDGYKMLDVRPFKAYDREHLTKPPQCTANVALAPGILPDAKFVAAVEAQGFPKGAKLLVADFDGEVCQQAADLLHDAGFTAVVAVQGGYNGWRKVFTTCGRRRPPQGKWVSTGKEALKSGLDLDPNVAAAYEENWGKEPPKHGEVGRVGDEAKEEVAVEQEKDFGSAVATATENVVEEIVVDADGFKTKKTFRINPDGSKTEVDMFEAAASKAQKSATMTTLGTPMEKPPITGVAGGGAAEGSNWETFYTDDEQRRPYYRNTKTGVTQWEEPKRWWSGGRWIEAE</sequence>
<dbReference type="PROSITE" id="PS50020">
    <property type="entry name" value="WW_DOMAIN_2"/>
    <property type="match status" value="1"/>
</dbReference>
<evidence type="ECO:0000313" key="3">
    <source>
        <dbReference type="EMBL" id="CAD8584831.1"/>
    </source>
</evidence>
<accession>A0A7S0KKP2</accession>
<evidence type="ECO:0000259" key="1">
    <source>
        <dbReference type="PROSITE" id="PS50020"/>
    </source>
</evidence>
<reference evidence="3" key="1">
    <citation type="submission" date="2021-01" db="EMBL/GenBank/DDBJ databases">
        <authorList>
            <person name="Corre E."/>
            <person name="Pelletier E."/>
            <person name="Niang G."/>
            <person name="Scheremetjew M."/>
            <person name="Finn R."/>
            <person name="Kale V."/>
            <person name="Holt S."/>
            <person name="Cochrane G."/>
            <person name="Meng A."/>
            <person name="Brown T."/>
            <person name="Cohen L."/>
        </authorList>
    </citation>
    <scope>NUCLEOTIDE SEQUENCE</scope>
    <source>
        <strain evidence="3">CCMP494</strain>
    </source>
</reference>
<evidence type="ECO:0000259" key="2">
    <source>
        <dbReference type="PROSITE" id="PS50206"/>
    </source>
</evidence>
<dbReference type="GO" id="GO:0003824">
    <property type="term" value="F:catalytic activity"/>
    <property type="evidence" value="ECO:0007669"/>
    <property type="project" value="InterPro"/>
</dbReference>
<dbReference type="Gene3D" id="3.40.250.10">
    <property type="entry name" value="Rhodanese-like domain"/>
    <property type="match status" value="1"/>
</dbReference>
<dbReference type="EMBL" id="HBEV01006124">
    <property type="protein sequence ID" value="CAD8584831.1"/>
    <property type="molecule type" value="Transcribed_RNA"/>
</dbReference>
<dbReference type="SUPFAM" id="SSF52821">
    <property type="entry name" value="Rhodanese/Cell cycle control phosphatase"/>
    <property type="match status" value="1"/>
</dbReference>
<dbReference type="PROSITE" id="PS50206">
    <property type="entry name" value="RHODANESE_3"/>
    <property type="match status" value="1"/>
</dbReference>
<dbReference type="InterPro" id="IPR036873">
    <property type="entry name" value="Rhodanese-like_dom_sf"/>
</dbReference>